<dbReference type="Proteomes" id="UP000823775">
    <property type="component" value="Unassembled WGS sequence"/>
</dbReference>
<accession>A0ABS8UYK8</accession>
<reference evidence="1 2" key="1">
    <citation type="journal article" date="2021" name="BMC Genomics">
        <title>Datura genome reveals duplications of psychoactive alkaloid biosynthetic genes and high mutation rate following tissue culture.</title>
        <authorList>
            <person name="Rajewski A."/>
            <person name="Carter-House D."/>
            <person name="Stajich J."/>
            <person name="Litt A."/>
        </authorList>
    </citation>
    <scope>NUCLEOTIDE SEQUENCE [LARGE SCALE GENOMIC DNA]</scope>
    <source>
        <strain evidence="1">AR-01</strain>
    </source>
</reference>
<gene>
    <name evidence="1" type="ORF">HAX54_023914</name>
</gene>
<protein>
    <submittedName>
        <fullName evidence="1">Uncharacterized protein</fullName>
    </submittedName>
</protein>
<feature type="non-terminal residue" evidence="1">
    <location>
        <position position="1"/>
    </location>
</feature>
<proteinExistence type="predicted"/>
<dbReference type="EMBL" id="JACEIK010002902">
    <property type="protein sequence ID" value="MCD9639402.1"/>
    <property type="molecule type" value="Genomic_DNA"/>
</dbReference>
<feature type="non-terminal residue" evidence="1">
    <location>
        <position position="84"/>
    </location>
</feature>
<sequence>VMASSTNKGKEIEVAGKGLKWLQTGIKGSSSLAKFPTIHDKVHEFGLGYICVDPEECNLTLVKEFYTNWNTSFGESNKVRIRGQ</sequence>
<evidence type="ECO:0000313" key="2">
    <source>
        <dbReference type="Proteomes" id="UP000823775"/>
    </source>
</evidence>
<keyword evidence="2" id="KW-1185">Reference proteome</keyword>
<evidence type="ECO:0000313" key="1">
    <source>
        <dbReference type="EMBL" id="MCD9639402.1"/>
    </source>
</evidence>
<organism evidence="1 2">
    <name type="scientific">Datura stramonium</name>
    <name type="common">Jimsonweed</name>
    <name type="synonym">Common thornapple</name>
    <dbReference type="NCBI Taxonomy" id="4076"/>
    <lineage>
        <taxon>Eukaryota</taxon>
        <taxon>Viridiplantae</taxon>
        <taxon>Streptophyta</taxon>
        <taxon>Embryophyta</taxon>
        <taxon>Tracheophyta</taxon>
        <taxon>Spermatophyta</taxon>
        <taxon>Magnoliopsida</taxon>
        <taxon>eudicotyledons</taxon>
        <taxon>Gunneridae</taxon>
        <taxon>Pentapetalae</taxon>
        <taxon>asterids</taxon>
        <taxon>lamiids</taxon>
        <taxon>Solanales</taxon>
        <taxon>Solanaceae</taxon>
        <taxon>Solanoideae</taxon>
        <taxon>Datureae</taxon>
        <taxon>Datura</taxon>
    </lineage>
</organism>
<comment type="caution">
    <text evidence="1">The sequence shown here is derived from an EMBL/GenBank/DDBJ whole genome shotgun (WGS) entry which is preliminary data.</text>
</comment>
<name>A0ABS8UYK8_DATST</name>